<accession>T1KD70</accession>
<proteinExistence type="predicted"/>
<organism evidence="1 2">
    <name type="scientific">Tetranychus urticae</name>
    <name type="common">Two-spotted spider mite</name>
    <dbReference type="NCBI Taxonomy" id="32264"/>
    <lineage>
        <taxon>Eukaryota</taxon>
        <taxon>Metazoa</taxon>
        <taxon>Ecdysozoa</taxon>
        <taxon>Arthropoda</taxon>
        <taxon>Chelicerata</taxon>
        <taxon>Arachnida</taxon>
        <taxon>Acari</taxon>
        <taxon>Acariformes</taxon>
        <taxon>Trombidiformes</taxon>
        <taxon>Prostigmata</taxon>
        <taxon>Eleutherengona</taxon>
        <taxon>Raphignathae</taxon>
        <taxon>Tetranychoidea</taxon>
        <taxon>Tetranychidae</taxon>
        <taxon>Tetranychus</taxon>
    </lineage>
</organism>
<name>T1KD70_TETUR</name>
<reference evidence="2" key="1">
    <citation type="submission" date="2011-08" db="EMBL/GenBank/DDBJ databases">
        <authorList>
            <person name="Rombauts S."/>
        </authorList>
    </citation>
    <scope>NUCLEOTIDE SEQUENCE</scope>
    <source>
        <strain evidence="2">London</strain>
    </source>
</reference>
<dbReference type="HOGENOM" id="CLU_3425255_0_0_1"/>
<dbReference type="EMBL" id="CAEY01002010">
    <property type="status" value="NOT_ANNOTATED_CDS"/>
    <property type="molecule type" value="Genomic_DNA"/>
</dbReference>
<reference evidence="1" key="2">
    <citation type="submission" date="2015-06" db="UniProtKB">
        <authorList>
            <consortium name="EnsemblMetazoa"/>
        </authorList>
    </citation>
    <scope>IDENTIFICATION</scope>
</reference>
<dbReference type="AlphaFoldDB" id="T1KD70"/>
<protein>
    <submittedName>
        <fullName evidence="1">Uncharacterized protein</fullName>
    </submittedName>
</protein>
<sequence length="22" mass="2532">MLVHDHLTTFIIVNFCQNNGSK</sequence>
<evidence type="ECO:0000313" key="2">
    <source>
        <dbReference type="Proteomes" id="UP000015104"/>
    </source>
</evidence>
<keyword evidence="2" id="KW-1185">Reference proteome</keyword>
<dbReference type="Proteomes" id="UP000015104">
    <property type="component" value="Unassembled WGS sequence"/>
</dbReference>
<evidence type="ECO:0000313" key="1">
    <source>
        <dbReference type="EnsemblMetazoa" id="tetur09g01880.1"/>
    </source>
</evidence>
<dbReference type="EnsemblMetazoa" id="tetur09g01880.1">
    <property type="protein sequence ID" value="tetur09g01880.1"/>
    <property type="gene ID" value="tetur09g01880"/>
</dbReference>